<sequence length="564" mass="65885">MFYKYIWNNHSWLEGQQETKAKHLDIACCRRDSAALQVLLSADEDFLLTISSDPLFWKGGPLKIARIEVETEPFLTTEVKLIGLIEDDDRCLKSDLLLEQNEIFVKQRKIQQVWVECHASAETPPGIYKGKIRLFTHTMFEDERLERECTFSLTVKDYLLPEPSDYTFYLDLWQHNSNIARKYQVGLWSKEHFEILDRYLHSLSQLGQKAVTLVVSEIPWSGQHSHRDRRPSDLFEYSMVRVSRRTDGSFRYDFSALDEYVALAEKHGICAEIELFGLLNIWQDSEAGYGSIVENHPDGIRIRYFDESSGTFCFMRRREDLDAYIQALEKHFIETGRIDRVRVLADEPKDFELFQERLAALRQTAPSFKYKVAIQHVEFIRRNMEGIHDYVPVLNCVAGEHSRLKELRPQIPGNLLYYVCCYPEQPNTFICSPALESRVIPWLVEKLQLDGFLRWNYTVWPDQPFEQLSYRAPIWKAGDMNFVYPGANGKPILSLRYKWLQRGIRDYELMQILKASGQAAQVEAALNDVFRFRNPGELSPEANRKNSNLYSLEPADYDRLIVDL</sequence>
<evidence type="ECO:0000313" key="2">
    <source>
        <dbReference type="EMBL" id="MBA4494686.1"/>
    </source>
</evidence>
<comment type="caution">
    <text evidence="2">The sequence shown here is derived from an EMBL/GenBank/DDBJ whole genome shotgun (WGS) entry which is preliminary data.</text>
</comment>
<protein>
    <submittedName>
        <fullName evidence="2">DUF4091 domain-containing protein</fullName>
    </submittedName>
</protein>
<dbReference type="Proteomes" id="UP000535491">
    <property type="component" value="Unassembled WGS sequence"/>
</dbReference>
<evidence type="ECO:0000313" key="3">
    <source>
        <dbReference type="Proteomes" id="UP000535491"/>
    </source>
</evidence>
<name>A0A7W2A7L4_9BACL</name>
<reference evidence="2 3" key="1">
    <citation type="submission" date="2020-07" db="EMBL/GenBank/DDBJ databases">
        <authorList>
            <person name="Feng H."/>
        </authorList>
    </citation>
    <scope>NUCLEOTIDE SEQUENCE [LARGE SCALE GENOMIC DNA]</scope>
    <source>
        <strain evidence="3">s-10</strain>
    </source>
</reference>
<gene>
    <name evidence="2" type="ORF">H1191_10250</name>
</gene>
<proteinExistence type="predicted"/>
<dbReference type="Pfam" id="PF13320">
    <property type="entry name" value="GH123_cat"/>
    <property type="match status" value="1"/>
</dbReference>
<dbReference type="AlphaFoldDB" id="A0A7W2A7L4"/>
<accession>A0A7W2A7L4</accession>
<dbReference type="EMBL" id="JACEIQ010000009">
    <property type="protein sequence ID" value="MBA4494686.1"/>
    <property type="molecule type" value="Genomic_DNA"/>
</dbReference>
<keyword evidence="3" id="KW-1185">Reference proteome</keyword>
<evidence type="ECO:0000259" key="1">
    <source>
        <dbReference type="Pfam" id="PF13320"/>
    </source>
</evidence>
<feature type="domain" description="Glycoside hydrolase 123 catalytic" evidence="1">
    <location>
        <begin position="173"/>
        <end position="513"/>
    </location>
</feature>
<organism evidence="2 3">
    <name type="scientific">Paenactinomyces guangxiensis</name>
    <dbReference type="NCBI Taxonomy" id="1490290"/>
    <lineage>
        <taxon>Bacteria</taxon>
        <taxon>Bacillati</taxon>
        <taxon>Bacillota</taxon>
        <taxon>Bacilli</taxon>
        <taxon>Bacillales</taxon>
        <taxon>Thermoactinomycetaceae</taxon>
        <taxon>Paenactinomyces</taxon>
    </lineage>
</organism>
<dbReference type="InterPro" id="IPR025150">
    <property type="entry name" value="GH123_cat"/>
</dbReference>